<sequence>MSTVYDRFCASASHRGNADFLCVEEVTAANYGIEAQTISWRDASERVNALKAAYAEAGYGHGHRVGLLLENRPDHLFHWLALNALGTSVVPISAEMRAAELEYLIGHAQLALAVVLEGRLDVVQSAAETVGIRTQVITAKSTEFPCPAAPAPLSGRPGLQSECALLYTSGTTGRPKGCRLSNDYFLHIGSWYTALGGWCPVRPHEERIVTPLPMNHVNAMAFTAMAVITSGGCLIQLDRFHPRTWWKTVRATRATICHYLGVMPAMLLGAEPSDMDRSHSLRWAFGAGVARQDHARFEERFGLPLVEGWAMTETGAGGAIHANAGPREVGVNCFGAPGKDVEVRLVNDEGRDVPDGTPGELLVRARGEDPRRHFFSGYLKDESATEEAWADGWFHTGDIVRREATGNLYFVDRKKNVIRRSGENISAVEVEGVLVRHPAVKTVAVAATPDLVRGDEVIACIVPEVPVRSDTQAQVARSIVELALQQLAYYKAPGYVAFVDALPVTSSQKIQRGELRQMAEKLPGTANCVDTRSMKTRQP</sequence>
<dbReference type="InterPro" id="IPR020845">
    <property type="entry name" value="AMP-binding_CS"/>
</dbReference>
<dbReference type="Pfam" id="PF00501">
    <property type="entry name" value="AMP-binding"/>
    <property type="match status" value="1"/>
</dbReference>
<feature type="domain" description="AMP-dependent synthetase/ligase" evidence="1">
    <location>
        <begin position="33"/>
        <end position="366"/>
    </location>
</feature>
<feature type="domain" description="AMP-binding enzyme C-terminal" evidence="2">
    <location>
        <begin position="429"/>
        <end position="509"/>
    </location>
</feature>
<dbReference type="PROSITE" id="PS00455">
    <property type="entry name" value="AMP_BINDING"/>
    <property type="match status" value="1"/>
</dbReference>
<proteinExistence type="predicted"/>
<dbReference type="InterPro" id="IPR045851">
    <property type="entry name" value="AMP-bd_C_sf"/>
</dbReference>
<protein>
    <submittedName>
        <fullName evidence="3">AMP-binding protein</fullName>
    </submittedName>
</protein>
<dbReference type="InterPro" id="IPR000873">
    <property type="entry name" value="AMP-dep_synth/lig_dom"/>
</dbReference>
<dbReference type="Gene3D" id="3.40.50.12780">
    <property type="entry name" value="N-terminal domain of ligase-like"/>
    <property type="match status" value="1"/>
</dbReference>
<dbReference type="EMBL" id="JXQQ01000010">
    <property type="protein sequence ID" value="KIQ35411.1"/>
    <property type="molecule type" value="Genomic_DNA"/>
</dbReference>
<dbReference type="PANTHER" id="PTHR43767:SF1">
    <property type="entry name" value="NONRIBOSOMAL PEPTIDE SYNTHASE PES1 (EUROFUNG)-RELATED"/>
    <property type="match status" value="1"/>
</dbReference>
<evidence type="ECO:0000313" key="4">
    <source>
        <dbReference type="Proteomes" id="UP000032067"/>
    </source>
</evidence>
<comment type="caution">
    <text evidence="3">The sequence shown here is derived from an EMBL/GenBank/DDBJ whole genome shotgun (WGS) entry which is preliminary data.</text>
</comment>
<dbReference type="PANTHER" id="PTHR43767">
    <property type="entry name" value="LONG-CHAIN-FATTY-ACID--COA LIGASE"/>
    <property type="match status" value="1"/>
</dbReference>
<name>A0A0D0MSC9_VARPD</name>
<dbReference type="RefSeq" id="WP_042577836.1">
    <property type="nucleotide sequence ID" value="NZ_JXQQ01000010.1"/>
</dbReference>
<dbReference type="Pfam" id="PF13193">
    <property type="entry name" value="AMP-binding_C"/>
    <property type="match status" value="1"/>
</dbReference>
<dbReference type="Gene3D" id="3.30.300.30">
    <property type="match status" value="1"/>
</dbReference>
<accession>A0A0D0MSC9</accession>
<dbReference type="AlphaFoldDB" id="A0A0D0MSC9"/>
<evidence type="ECO:0000259" key="1">
    <source>
        <dbReference type="Pfam" id="PF00501"/>
    </source>
</evidence>
<dbReference type="SUPFAM" id="SSF56801">
    <property type="entry name" value="Acetyl-CoA synthetase-like"/>
    <property type="match status" value="1"/>
</dbReference>
<evidence type="ECO:0000259" key="2">
    <source>
        <dbReference type="Pfam" id="PF13193"/>
    </source>
</evidence>
<dbReference type="InterPro" id="IPR050237">
    <property type="entry name" value="ATP-dep_AMP-bd_enzyme"/>
</dbReference>
<reference evidence="3 4" key="1">
    <citation type="submission" date="2014-12" db="EMBL/GenBank/DDBJ databases">
        <title>16Stimator: statistical estimation of ribosomal gene copy numbers from draft genome assemblies.</title>
        <authorList>
            <person name="Perisin M.A."/>
            <person name="Vetter M."/>
            <person name="Gilbert J.A."/>
            <person name="Bergelson J."/>
        </authorList>
    </citation>
    <scope>NUCLEOTIDE SEQUENCE [LARGE SCALE GENOMIC DNA]</scope>
    <source>
        <strain evidence="3 4">MEDvA23</strain>
    </source>
</reference>
<dbReference type="GO" id="GO:0016878">
    <property type="term" value="F:acid-thiol ligase activity"/>
    <property type="evidence" value="ECO:0007669"/>
    <property type="project" value="UniProtKB-ARBA"/>
</dbReference>
<dbReference type="InterPro" id="IPR025110">
    <property type="entry name" value="AMP-bd_C"/>
</dbReference>
<dbReference type="InterPro" id="IPR042099">
    <property type="entry name" value="ANL_N_sf"/>
</dbReference>
<dbReference type="OrthoDB" id="9766486at2"/>
<organism evidence="3 4">
    <name type="scientific">Variovorax paradoxus</name>
    <dbReference type="NCBI Taxonomy" id="34073"/>
    <lineage>
        <taxon>Bacteria</taxon>
        <taxon>Pseudomonadati</taxon>
        <taxon>Pseudomonadota</taxon>
        <taxon>Betaproteobacteria</taxon>
        <taxon>Burkholderiales</taxon>
        <taxon>Comamonadaceae</taxon>
        <taxon>Variovorax</taxon>
    </lineage>
</organism>
<dbReference type="Proteomes" id="UP000032067">
    <property type="component" value="Unassembled WGS sequence"/>
</dbReference>
<evidence type="ECO:0000313" key="3">
    <source>
        <dbReference type="EMBL" id="KIQ35411.1"/>
    </source>
</evidence>
<gene>
    <name evidence="3" type="ORF">RT97_06085</name>
</gene>